<evidence type="ECO:0000313" key="3">
    <source>
        <dbReference type="EMBL" id="MBB4449733.1"/>
    </source>
</evidence>
<gene>
    <name evidence="2" type="ORF">GGE31_005590</name>
    <name evidence="1" type="ORF">GGE33_005592</name>
    <name evidence="3" type="ORF">GGE35_005593</name>
</gene>
<evidence type="ECO:0000313" key="4">
    <source>
        <dbReference type="Proteomes" id="UP000520770"/>
    </source>
</evidence>
<dbReference type="Proteomes" id="UP000520770">
    <property type="component" value="Unassembled WGS sequence"/>
</dbReference>
<dbReference type="EMBL" id="JACIHM010000023">
    <property type="protein sequence ID" value="MBB4449733.1"/>
    <property type="molecule type" value="Genomic_DNA"/>
</dbReference>
<evidence type="ECO:0000313" key="1">
    <source>
        <dbReference type="EMBL" id="MBB4351806.1"/>
    </source>
</evidence>
<reference evidence="4 5" key="1">
    <citation type="submission" date="2020-08" db="EMBL/GenBank/DDBJ databases">
        <title>Genomic Encyclopedia of Type Strains, Phase IV (KMG-V): Genome sequencing to study the core and pangenomes of soil and plant-associated prokaryotes.</title>
        <authorList>
            <person name="Whitman W."/>
        </authorList>
    </citation>
    <scope>NUCLEOTIDE SEQUENCE [LARGE SCALE GENOMIC DNA]</scope>
    <source>
        <strain evidence="2 5">SEMIA 444</strain>
        <strain evidence="1 4">SEMIA 448</strain>
        <strain evidence="3 6">SEMIA 452</strain>
    </source>
</reference>
<dbReference type="AlphaFoldDB" id="A0A7W6SDL6"/>
<dbReference type="EMBL" id="JACIGY010000020">
    <property type="protein sequence ID" value="MBB4415041.1"/>
    <property type="molecule type" value="Genomic_DNA"/>
</dbReference>
<name>A0A7W6SDL6_9HYPH</name>
<dbReference type="EMBL" id="JACIGW010000020">
    <property type="protein sequence ID" value="MBB4351806.1"/>
    <property type="molecule type" value="Genomic_DNA"/>
</dbReference>
<feature type="non-terminal residue" evidence="1">
    <location>
        <position position="1"/>
    </location>
</feature>
<comment type="caution">
    <text evidence="1">The sequence shown here is derived from an EMBL/GenBank/DDBJ whole genome shotgun (WGS) entry which is preliminary data.</text>
</comment>
<protein>
    <submittedName>
        <fullName evidence="1">Glycerol uptake facilitator-like aquaporin</fullName>
    </submittedName>
</protein>
<evidence type="ECO:0000313" key="5">
    <source>
        <dbReference type="Proteomes" id="UP000524535"/>
    </source>
</evidence>
<sequence length="53" mass="5712">QFKLSVQTYQSTVRAVKANETPAASPARALGRKLAGAFSGNSAIKVTNDWQEF</sequence>
<evidence type="ECO:0000313" key="6">
    <source>
        <dbReference type="Proteomes" id="UP000576087"/>
    </source>
</evidence>
<keyword evidence="5" id="KW-1185">Reference proteome</keyword>
<dbReference type="Proteomes" id="UP000576087">
    <property type="component" value="Unassembled WGS sequence"/>
</dbReference>
<proteinExistence type="predicted"/>
<dbReference type="Proteomes" id="UP000524535">
    <property type="component" value="Unassembled WGS sequence"/>
</dbReference>
<accession>A0A7W6SDL6</accession>
<organism evidence="1 4">
    <name type="scientific">Aliirhizobium cellulosilyticum</name>
    <dbReference type="NCBI Taxonomy" id="393664"/>
    <lineage>
        <taxon>Bacteria</taxon>
        <taxon>Pseudomonadati</taxon>
        <taxon>Pseudomonadota</taxon>
        <taxon>Alphaproteobacteria</taxon>
        <taxon>Hyphomicrobiales</taxon>
        <taxon>Rhizobiaceae</taxon>
        <taxon>Aliirhizobium</taxon>
    </lineage>
</organism>
<evidence type="ECO:0000313" key="2">
    <source>
        <dbReference type="EMBL" id="MBB4415041.1"/>
    </source>
</evidence>